<dbReference type="InterPro" id="IPR053259">
    <property type="entry name" value="Golvesin-related_Golgi"/>
</dbReference>
<dbReference type="PANTHER" id="PTHR32301:SF6">
    <property type="entry name" value="GOLVESIN-RELATED"/>
    <property type="match status" value="1"/>
</dbReference>
<sequence length="374" mass="40468">VRVPVYLRLRRLGPDHLGQQLARQHRGRVVDELLESVAGLAGATAGDCLEELGAASAAADSSNNNHNNNESSNNNNNKSSNNNNDNNNKSSNNHDNSNNNNNHNSNNNNESSNNNNSNNNDNDNHNNNNNNHESSWSYAARRSSCSGLLQLSGSELAASQEPAWTSFDLCGRSAAGGSWKARSDGEGTSMRPARGRSTLRRQTRNGGGDVGSNICAAPVGIEVAVETSAAEPAALCKEAPPDLQVQPLQRPREDTRQGSSRRRQQSQGSRGREGTLEHCRLRASRGHLFEHFCREAFRHHAPLFAEDGELGPAAEEVEVKLADFALRLRRPLPWEQFLPPCFEALHPASGSKGLVLQPGVVVFEAKQNAAAAVQ</sequence>
<feature type="non-terminal residue" evidence="2">
    <location>
        <position position="374"/>
    </location>
</feature>
<keyword evidence="3" id="KW-1185">Reference proteome</keyword>
<dbReference type="Proteomes" id="UP000654075">
    <property type="component" value="Unassembled WGS sequence"/>
</dbReference>
<evidence type="ECO:0000313" key="3">
    <source>
        <dbReference type="Proteomes" id="UP000654075"/>
    </source>
</evidence>
<dbReference type="PANTHER" id="PTHR32301">
    <property type="entry name" value="COUNTIN RECEPTOR CNR3-RELATED"/>
    <property type="match status" value="1"/>
</dbReference>
<accession>A0A813EIN4</accession>
<comment type="caution">
    <text evidence="2">The sequence shown here is derived from an EMBL/GenBank/DDBJ whole genome shotgun (WGS) entry which is preliminary data.</text>
</comment>
<gene>
    <name evidence="2" type="ORF">PGLA1383_LOCUS20238</name>
</gene>
<feature type="compositionally biased region" description="Basic residues" evidence="1">
    <location>
        <begin position="193"/>
        <end position="203"/>
    </location>
</feature>
<proteinExistence type="predicted"/>
<evidence type="ECO:0000313" key="2">
    <source>
        <dbReference type="EMBL" id="CAE8601978.1"/>
    </source>
</evidence>
<protein>
    <submittedName>
        <fullName evidence="2">Uncharacterized protein</fullName>
    </submittedName>
</protein>
<dbReference type="EMBL" id="CAJNNV010013730">
    <property type="protein sequence ID" value="CAE8601978.1"/>
    <property type="molecule type" value="Genomic_DNA"/>
</dbReference>
<name>A0A813EIN4_POLGL</name>
<reference evidence="2" key="1">
    <citation type="submission" date="2021-02" db="EMBL/GenBank/DDBJ databases">
        <authorList>
            <person name="Dougan E. K."/>
            <person name="Rhodes N."/>
            <person name="Thang M."/>
            <person name="Chan C."/>
        </authorList>
    </citation>
    <scope>NUCLEOTIDE SEQUENCE</scope>
</reference>
<feature type="region of interest" description="Disordered" evidence="1">
    <location>
        <begin position="175"/>
        <end position="213"/>
    </location>
</feature>
<dbReference type="AlphaFoldDB" id="A0A813EIN4"/>
<feature type="region of interest" description="Disordered" evidence="1">
    <location>
        <begin position="59"/>
        <end position="136"/>
    </location>
</feature>
<evidence type="ECO:0000256" key="1">
    <source>
        <dbReference type="SAM" id="MobiDB-lite"/>
    </source>
</evidence>
<feature type="compositionally biased region" description="Low complexity" evidence="1">
    <location>
        <begin position="60"/>
        <end position="135"/>
    </location>
</feature>
<organism evidence="2 3">
    <name type="scientific">Polarella glacialis</name>
    <name type="common">Dinoflagellate</name>
    <dbReference type="NCBI Taxonomy" id="89957"/>
    <lineage>
        <taxon>Eukaryota</taxon>
        <taxon>Sar</taxon>
        <taxon>Alveolata</taxon>
        <taxon>Dinophyceae</taxon>
        <taxon>Suessiales</taxon>
        <taxon>Suessiaceae</taxon>
        <taxon>Polarella</taxon>
    </lineage>
</organism>
<feature type="region of interest" description="Disordered" evidence="1">
    <location>
        <begin position="237"/>
        <end position="277"/>
    </location>
</feature>
<feature type="non-terminal residue" evidence="2">
    <location>
        <position position="1"/>
    </location>
</feature>